<dbReference type="Gene3D" id="3.90.550.50">
    <property type="match status" value="1"/>
</dbReference>
<dbReference type="FunFam" id="3.90.550.50:FF:000002">
    <property type="entry name" value="Hexosyltransferase"/>
    <property type="match status" value="1"/>
</dbReference>
<evidence type="ECO:0000256" key="8">
    <source>
        <dbReference type="ARBA" id="ARBA00022968"/>
    </source>
</evidence>
<keyword evidence="5 13" id="KW-0328">Glycosyltransferase</keyword>
<dbReference type="Pfam" id="PF01762">
    <property type="entry name" value="Galactosyl_T"/>
    <property type="match status" value="1"/>
</dbReference>
<feature type="domain" description="DUF4094" evidence="14">
    <location>
        <begin position="17"/>
        <end position="111"/>
    </location>
</feature>
<evidence type="ECO:0000256" key="3">
    <source>
        <dbReference type="ARBA" id="ARBA00004922"/>
    </source>
</evidence>
<dbReference type="PANTHER" id="PTHR11214:SF390">
    <property type="entry name" value="HEXOSYLTRANSFERASE"/>
    <property type="match status" value="1"/>
</dbReference>
<evidence type="ECO:0000256" key="9">
    <source>
        <dbReference type="ARBA" id="ARBA00022989"/>
    </source>
</evidence>
<reference evidence="15" key="1">
    <citation type="submission" date="2018-02" db="EMBL/GenBank/DDBJ databases">
        <authorList>
            <person name="Cohen D.B."/>
            <person name="Kent A.D."/>
        </authorList>
    </citation>
    <scope>NUCLEOTIDE SEQUENCE</scope>
</reference>
<dbReference type="InterPro" id="IPR002659">
    <property type="entry name" value="Glyco_trans_31"/>
</dbReference>
<comment type="similarity">
    <text evidence="4 13">Belongs to the glycosyltransferase 31 family.</text>
</comment>
<evidence type="ECO:0000256" key="6">
    <source>
        <dbReference type="ARBA" id="ARBA00022679"/>
    </source>
</evidence>
<evidence type="ECO:0000256" key="4">
    <source>
        <dbReference type="ARBA" id="ARBA00008661"/>
    </source>
</evidence>
<dbReference type="GO" id="GO:0008378">
    <property type="term" value="F:galactosyltransferase activity"/>
    <property type="evidence" value="ECO:0007669"/>
    <property type="project" value="TreeGrafter"/>
</dbReference>
<protein>
    <recommendedName>
        <fullName evidence="13">Hexosyltransferase</fullName>
        <ecNumber evidence="13">2.4.1.-</ecNumber>
    </recommendedName>
</protein>
<evidence type="ECO:0000256" key="13">
    <source>
        <dbReference type="RuleBase" id="RU363063"/>
    </source>
</evidence>
<dbReference type="PANTHER" id="PTHR11214">
    <property type="entry name" value="BETA-1,3-N-ACETYLGLUCOSAMINYLTRANSFERASE"/>
    <property type="match status" value="1"/>
</dbReference>
<keyword evidence="10 13" id="KW-0333">Golgi apparatus</keyword>
<proteinExistence type="inferred from homology"/>
<accession>A0A2N9HQD8</accession>
<name>A0A2N9HQD8_FAGSY</name>
<dbReference type="UniPathway" id="UPA00378"/>
<evidence type="ECO:0000256" key="7">
    <source>
        <dbReference type="ARBA" id="ARBA00022692"/>
    </source>
</evidence>
<dbReference type="EMBL" id="OIVN01003935">
    <property type="protein sequence ID" value="SPD14472.1"/>
    <property type="molecule type" value="Genomic_DNA"/>
</dbReference>
<dbReference type="AlphaFoldDB" id="A0A2N9HQD8"/>
<evidence type="ECO:0000259" key="14">
    <source>
        <dbReference type="Pfam" id="PF13334"/>
    </source>
</evidence>
<evidence type="ECO:0000256" key="11">
    <source>
        <dbReference type="ARBA" id="ARBA00023136"/>
    </source>
</evidence>
<dbReference type="InterPro" id="IPR025298">
    <property type="entry name" value="DUF4094"/>
</dbReference>
<dbReference type="EC" id="2.4.1.-" evidence="13"/>
<dbReference type="Pfam" id="PF13334">
    <property type="entry name" value="DUF4094"/>
    <property type="match status" value="1"/>
</dbReference>
<comment type="pathway">
    <text evidence="3">Protein modification; protein glycosylation.</text>
</comment>
<evidence type="ECO:0000256" key="12">
    <source>
        <dbReference type="ARBA" id="ARBA00023211"/>
    </source>
</evidence>
<gene>
    <name evidence="15" type="ORF">FSB_LOCUS42354</name>
</gene>
<evidence type="ECO:0000256" key="10">
    <source>
        <dbReference type="ARBA" id="ARBA00023034"/>
    </source>
</evidence>
<comment type="subcellular location">
    <subcellularLocation>
        <location evidence="2 13">Golgi apparatus membrane</location>
        <topology evidence="2 13">Single-pass type II membrane protein</topology>
    </subcellularLocation>
</comment>
<evidence type="ECO:0000256" key="5">
    <source>
        <dbReference type="ARBA" id="ARBA00022676"/>
    </source>
</evidence>
<keyword evidence="8" id="KW-0735">Signal-anchor</keyword>
<keyword evidence="7" id="KW-0812">Transmembrane</keyword>
<keyword evidence="6" id="KW-0808">Transferase</keyword>
<evidence type="ECO:0000256" key="2">
    <source>
        <dbReference type="ARBA" id="ARBA00004323"/>
    </source>
</evidence>
<organism evidence="15">
    <name type="scientific">Fagus sylvatica</name>
    <name type="common">Beechnut</name>
    <dbReference type="NCBI Taxonomy" id="28930"/>
    <lineage>
        <taxon>Eukaryota</taxon>
        <taxon>Viridiplantae</taxon>
        <taxon>Streptophyta</taxon>
        <taxon>Embryophyta</taxon>
        <taxon>Tracheophyta</taxon>
        <taxon>Spermatophyta</taxon>
        <taxon>Magnoliopsida</taxon>
        <taxon>eudicotyledons</taxon>
        <taxon>Gunneridae</taxon>
        <taxon>Pentapetalae</taxon>
        <taxon>rosids</taxon>
        <taxon>fabids</taxon>
        <taxon>Fagales</taxon>
        <taxon>Fagaceae</taxon>
        <taxon>Fagus</taxon>
    </lineage>
</organism>
<dbReference type="GO" id="GO:0000139">
    <property type="term" value="C:Golgi membrane"/>
    <property type="evidence" value="ECO:0007669"/>
    <property type="project" value="UniProtKB-SubCell"/>
</dbReference>
<keyword evidence="11" id="KW-0472">Membrane</keyword>
<keyword evidence="12 13" id="KW-0464">Manganese</keyword>
<comment type="cofactor">
    <cofactor evidence="1 13">
        <name>Mn(2+)</name>
        <dbReference type="ChEBI" id="CHEBI:29035"/>
    </cofactor>
</comment>
<evidence type="ECO:0000256" key="1">
    <source>
        <dbReference type="ARBA" id="ARBA00001936"/>
    </source>
</evidence>
<keyword evidence="9" id="KW-1133">Transmembrane helix</keyword>
<evidence type="ECO:0000313" key="15">
    <source>
        <dbReference type="EMBL" id="SPD14472.1"/>
    </source>
</evidence>
<sequence length="439" mass="48869">MSWKGRGVDPASRSLVSRKWTLLLCIGCFCAGMLFSDRMWTVPEVKGISRTARVEDEKLQLVSEGCDSTIKDVKRESKDILGEVSRTHNAIQTLDKTISNLEMELAAARAAQVSILNGVNTAFSSRKRRDSVRATWMPQGNKRKKLEEEKGIVIRFVIGHSATSGGILDRAVEAEDKKHGDLLRLDHVEGYLELSAKTRTYFATAVALWDADFYVKVDDDVHVNIATLGATLARHRSKPRVYIGCMKSGPVLAQKGVRYHEPEYWKFGEEGNKYFRHATGQLYAISKDLANYISINQHVLHKYANEDVSLGSWFIGLDAEHIDDRRLCCGTPPGPDFLYNSAGMEKSVPSSIGLRSHIANGRLRQATSALHHLIGAAVGSASLLRGSRRSTGGAEKVRMRCGLQSFDREQFFQTQEEANAWHGSGLETYDTDNVCNMKM</sequence>